<sequence>MACVVIITIVENRINNNTFFNTIKWLEIKLEK</sequence>
<name>A0A2D0JJT4_9GAMM</name>
<protein>
    <submittedName>
        <fullName evidence="1">Uncharacterized protein</fullName>
    </submittedName>
</protein>
<evidence type="ECO:0000313" key="1">
    <source>
        <dbReference type="EMBL" id="PHM46511.1"/>
    </source>
</evidence>
<evidence type="ECO:0000313" key="2">
    <source>
        <dbReference type="Proteomes" id="UP000221980"/>
    </source>
</evidence>
<comment type="caution">
    <text evidence="1">The sequence shown here is derived from an EMBL/GenBank/DDBJ whole genome shotgun (WGS) entry which is preliminary data.</text>
</comment>
<dbReference type="Proteomes" id="UP000221980">
    <property type="component" value="Unassembled WGS sequence"/>
</dbReference>
<accession>A0A2D0JJT4</accession>
<reference evidence="1 2" key="1">
    <citation type="journal article" date="2017" name="Nat. Microbiol.">
        <title>Natural product diversity associated with the nematode symbionts Photorhabdus and Xenorhabdus.</title>
        <authorList>
            <person name="Tobias N.J."/>
            <person name="Wolff H."/>
            <person name="Djahanschiri B."/>
            <person name="Grundmann F."/>
            <person name="Kronenwerth M."/>
            <person name="Shi Y.M."/>
            <person name="Simonyi S."/>
            <person name="Grun P."/>
            <person name="Shapiro-Ilan D."/>
            <person name="Pidot S.J."/>
            <person name="Stinear T.P."/>
            <person name="Ebersberger I."/>
            <person name="Bode H.B."/>
        </authorList>
    </citation>
    <scope>NUCLEOTIDE SEQUENCE [LARGE SCALE GENOMIC DNA]</scope>
    <source>
        <strain evidence="1 2">DSM 17902</strain>
    </source>
</reference>
<gene>
    <name evidence="1" type="ORF">Xmir_04162</name>
</gene>
<dbReference type="AlphaFoldDB" id="A0A2D0JJT4"/>
<keyword evidence="2" id="KW-1185">Reference proteome</keyword>
<dbReference type="EMBL" id="NITZ01000040">
    <property type="protein sequence ID" value="PHM46511.1"/>
    <property type="molecule type" value="Genomic_DNA"/>
</dbReference>
<organism evidence="1 2">
    <name type="scientific">Xenorhabdus miraniensis</name>
    <dbReference type="NCBI Taxonomy" id="351674"/>
    <lineage>
        <taxon>Bacteria</taxon>
        <taxon>Pseudomonadati</taxon>
        <taxon>Pseudomonadota</taxon>
        <taxon>Gammaproteobacteria</taxon>
        <taxon>Enterobacterales</taxon>
        <taxon>Morganellaceae</taxon>
        <taxon>Xenorhabdus</taxon>
    </lineage>
</organism>
<proteinExistence type="predicted"/>